<evidence type="ECO:0000313" key="1">
    <source>
        <dbReference type="EnsemblPlants" id="AVESA.00010b.r2.1DG0123400.1.CDS.1"/>
    </source>
</evidence>
<dbReference type="Proteomes" id="UP001732700">
    <property type="component" value="Chromosome 1D"/>
</dbReference>
<evidence type="ECO:0000313" key="2">
    <source>
        <dbReference type="Proteomes" id="UP001732700"/>
    </source>
</evidence>
<name>A0ACD5TSX1_AVESA</name>
<reference evidence="1" key="1">
    <citation type="submission" date="2021-05" db="EMBL/GenBank/DDBJ databases">
        <authorList>
            <person name="Scholz U."/>
            <person name="Mascher M."/>
            <person name="Fiebig A."/>
        </authorList>
    </citation>
    <scope>NUCLEOTIDE SEQUENCE [LARGE SCALE GENOMIC DNA]</scope>
</reference>
<proteinExistence type="predicted"/>
<keyword evidence="2" id="KW-1185">Reference proteome</keyword>
<accession>A0ACD5TSX1</accession>
<sequence>MGDAVATTTAALTEIRSAVDLLHGRIAVIDTTQQSLVTQLGLIADAVQEGAKMNSTAARQLAMLDTRLDAQSQAMERLRLQPPSPDENDPDPDACKVTGKSTLRPTQVAWTSDAPGTPSAAQAAYGRGEDPAYSRASGDGVRIPGGTGFRGGGGLCGAGGGLMGGVGGGGFGEAGGGRNNSSGDSSSKHHLKMSFPRFDGDQPRVWKDKCLDYFRLFNVHPSLWLISATLHMDGNAGLWLKAYRLRHEVNTWPALMTAVEEKFGADDHRKFMKQLLSVKQKGTVEEYQLQFESLSYQLSIQNPHYDEQFFVSQFIRGLKSEIRGAVEAQVPETVERAILLALVQQEVLADAKPWGQRQLPYARAEPVAPRIDAVKPALKLGNGDLWRDRQLRDYRRTNGLCFKCGDKYDPTHQCTKKQATELNALEAEEAAELLSEEVLNMMELQDMADAKELSLSLNAIAGKDASETIRLRALVDNQVLIILIDSGSSGSFINANLVSRLRCSVQKTTPVTVKLPNEQFLSCDSVMPDFTWWTQGETFHTPMRVLNIGAYDAILGVDWLKRHGPIKGDWVTKKIKVSNAGKRVWLQGVVPTENSVVRELPIEQLAKWTK</sequence>
<protein>
    <submittedName>
        <fullName evidence="1">Uncharacterized protein</fullName>
    </submittedName>
</protein>
<organism evidence="1 2">
    <name type="scientific">Avena sativa</name>
    <name type="common">Oat</name>
    <dbReference type="NCBI Taxonomy" id="4498"/>
    <lineage>
        <taxon>Eukaryota</taxon>
        <taxon>Viridiplantae</taxon>
        <taxon>Streptophyta</taxon>
        <taxon>Embryophyta</taxon>
        <taxon>Tracheophyta</taxon>
        <taxon>Spermatophyta</taxon>
        <taxon>Magnoliopsida</taxon>
        <taxon>Liliopsida</taxon>
        <taxon>Poales</taxon>
        <taxon>Poaceae</taxon>
        <taxon>BOP clade</taxon>
        <taxon>Pooideae</taxon>
        <taxon>Poodae</taxon>
        <taxon>Poeae</taxon>
        <taxon>Poeae Chloroplast Group 1 (Aveneae type)</taxon>
        <taxon>Aveninae</taxon>
        <taxon>Avena</taxon>
    </lineage>
</organism>
<reference evidence="1" key="2">
    <citation type="submission" date="2025-09" db="UniProtKB">
        <authorList>
            <consortium name="EnsemblPlants"/>
        </authorList>
    </citation>
    <scope>IDENTIFICATION</scope>
</reference>
<dbReference type="EnsemblPlants" id="AVESA.00010b.r2.1DG0123400.1">
    <property type="protein sequence ID" value="AVESA.00010b.r2.1DG0123400.1.CDS.1"/>
    <property type="gene ID" value="AVESA.00010b.r2.1DG0123400"/>
</dbReference>